<comment type="similarity">
    <text evidence="1 11">Belongs to the RNA polymerase subunit omega family.</text>
</comment>
<dbReference type="GO" id="GO:0003899">
    <property type="term" value="F:DNA-directed RNA polymerase activity"/>
    <property type="evidence" value="ECO:0007669"/>
    <property type="project" value="UniProtKB-UniRule"/>
</dbReference>
<sequence length="190" mass="21942">MQDNKIVNITQALKKIPNRFELIAVAARRARQIQEYEAAVAKAESNYRNTSTLVLAQARVKNGKGGTRESKIETQLKELRNNPINLFVDNSITKDKPTVVALREIQEGFVNKEYLDRKDIFDQIQEHTSSFEEVDSLLQSTDDTFDEDTFRSLKDDFRSFANDEDEVDTSEFFNVVNPFDESDEDYNDEE</sequence>
<dbReference type="EC" id="2.7.7.6" evidence="2 11"/>
<reference evidence="13 14" key="1">
    <citation type="submission" date="2017-08" db="EMBL/GenBank/DDBJ databases">
        <title>Reclassification of Bisgaard taxon 37 and 44.</title>
        <authorList>
            <person name="Christensen H."/>
        </authorList>
    </citation>
    <scope>NUCLEOTIDE SEQUENCE [LARGE SCALE GENOMIC DNA]</scope>
    <source>
        <strain evidence="13 14">B96_3</strain>
    </source>
</reference>
<evidence type="ECO:0000256" key="7">
    <source>
        <dbReference type="ARBA" id="ARBA00023163"/>
    </source>
</evidence>
<dbReference type="GO" id="GO:0003677">
    <property type="term" value="F:DNA binding"/>
    <property type="evidence" value="ECO:0007669"/>
    <property type="project" value="UniProtKB-UniRule"/>
</dbReference>
<keyword evidence="4 11" id="KW-0240">DNA-directed RNA polymerase</keyword>
<keyword evidence="6 11" id="KW-0548">Nucleotidyltransferase</keyword>
<evidence type="ECO:0000256" key="10">
    <source>
        <dbReference type="ARBA" id="ARBA00048552"/>
    </source>
</evidence>
<dbReference type="Pfam" id="PF01192">
    <property type="entry name" value="RNA_pol_Rpb6"/>
    <property type="match status" value="1"/>
</dbReference>
<dbReference type="PANTHER" id="PTHR34476">
    <property type="entry name" value="DNA-DIRECTED RNA POLYMERASE SUBUNIT OMEGA"/>
    <property type="match status" value="1"/>
</dbReference>
<comment type="caution">
    <text evidence="13">The sequence shown here is derived from an EMBL/GenBank/DDBJ whole genome shotgun (WGS) entry which is preliminary data.</text>
</comment>
<keyword evidence="5 11" id="KW-0808">Transferase</keyword>
<dbReference type="GO" id="GO:0000428">
    <property type="term" value="C:DNA-directed RNA polymerase complex"/>
    <property type="evidence" value="ECO:0007669"/>
    <property type="project" value="UniProtKB-KW"/>
</dbReference>
<dbReference type="GO" id="GO:0006351">
    <property type="term" value="P:DNA-templated transcription"/>
    <property type="evidence" value="ECO:0007669"/>
    <property type="project" value="UniProtKB-UniRule"/>
</dbReference>
<dbReference type="InterPro" id="IPR006110">
    <property type="entry name" value="Pol_omega/Rpo6/RPB6"/>
</dbReference>
<keyword evidence="7 11" id="KW-0804">Transcription</keyword>
<dbReference type="HAMAP" id="MF_00366">
    <property type="entry name" value="RNApol_bact_RpoZ"/>
    <property type="match status" value="1"/>
</dbReference>
<evidence type="ECO:0000313" key="14">
    <source>
        <dbReference type="Proteomes" id="UP000265691"/>
    </source>
</evidence>
<dbReference type="NCBIfam" id="TIGR00690">
    <property type="entry name" value="rpoZ"/>
    <property type="match status" value="1"/>
</dbReference>
<dbReference type="OrthoDB" id="9796300at2"/>
<evidence type="ECO:0000256" key="2">
    <source>
        <dbReference type="ARBA" id="ARBA00012418"/>
    </source>
</evidence>
<evidence type="ECO:0000256" key="4">
    <source>
        <dbReference type="ARBA" id="ARBA00022478"/>
    </source>
</evidence>
<dbReference type="EMBL" id="NRHC01000025">
    <property type="protein sequence ID" value="RIY33784.1"/>
    <property type="molecule type" value="Genomic_DNA"/>
</dbReference>
<evidence type="ECO:0000256" key="8">
    <source>
        <dbReference type="ARBA" id="ARBA00029924"/>
    </source>
</evidence>
<dbReference type="SUPFAM" id="SSF63562">
    <property type="entry name" value="RPB6/omega subunit-like"/>
    <property type="match status" value="2"/>
</dbReference>
<keyword evidence="12" id="KW-0175">Coiled coil</keyword>
<evidence type="ECO:0000256" key="1">
    <source>
        <dbReference type="ARBA" id="ARBA00006711"/>
    </source>
</evidence>
<dbReference type="PANTHER" id="PTHR34476:SF1">
    <property type="entry name" value="DNA-DIRECTED RNA POLYMERASE SUBUNIT OMEGA"/>
    <property type="match status" value="1"/>
</dbReference>
<protein>
    <recommendedName>
        <fullName evidence="3 11">DNA-directed RNA polymerase subunit omega</fullName>
        <shortName evidence="11">RNAP omega subunit</shortName>
        <ecNumber evidence="2 11">2.7.7.6</ecNumber>
    </recommendedName>
    <alternativeName>
        <fullName evidence="9 11">RNA polymerase omega subunit</fullName>
    </alternativeName>
    <alternativeName>
        <fullName evidence="8 11">Transcriptase subunit omega</fullName>
    </alternativeName>
</protein>
<evidence type="ECO:0000256" key="5">
    <source>
        <dbReference type="ARBA" id="ARBA00022679"/>
    </source>
</evidence>
<dbReference type="SMART" id="SM01409">
    <property type="entry name" value="RNA_pol_Rpb6"/>
    <property type="match status" value="1"/>
</dbReference>
<dbReference type="Gene3D" id="3.90.940.10">
    <property type="match status" value="1"/>
</dbReference>
<dbReference type="AlphaFoldDB" id="A0A3A1YC41"/>
<dbReference type="InterPro" id="IPR003716">
    <property type="entry name" value="DNA-dir_RNA_pol_omega"/>
</dbReference>
<evidence type="ECO:0000256" key="12">
    <source>
        <dbReference type="SAM" id="Coils"/>
    </source>
</evidence>
<dbReference type="InterPro" id="IPR036161">
    <property type="entry name" value="RPB6/omega-like_sf"/>
</dbReference>
<organism evidence="13 14">
    <name type="scientific">Psittacicella hinzii</name>
    <dbReference type="NCBI Taxonomy" id="2028575"/>
    <lineage>
        <taxon>Bacteria</taxon>
        <taxon>Pseudomonadati</taxon>
        <taxon>Pseudomonadota</taxon>
        <taxon>Gammaproteobacteria</taxon>
        <taxon>Pasteurellales</taxon>
        <taxon>Psittacicellaceae</taxon>
        <taxon>Psittacicella</taxon>
    </lineage>
</organism>
<comment type="function">
    <text evidence="11">Promotes RNA polymerase assembly. Latches the N- and C-terminal regions of the beta' subunit thereby facilitating its interaction with the beta and alpha subunits.</text>
</comment>
<evidence type="ECO:0000256" key="6">
    <source>
        <dbReference type="ARBA" id="ARBA00022695"/>
    </source>
</evidence>
<dbReference type="Proteomes" id="UP000265691">
    <property type="component" value="Unassembled WGS sequence"/>
</dbReference>
<feature type="coiled-coil region" evidence="12">
    <location>
        <begin position="26"/>
        <end position="53"/>
    </location>
</feature>
<comment type="catalytic activity">
    <reaction evidence="10 11">
        <text>RNA(n) + a ribonucleoside 5'-triphosphate = RNA(n+1) + diphosphate</text>
        <dbReference type="Rhea" id="RHEA:21248"/>
        <dbReference type="Rhea" id="RHEA-COMP:14527"/>
        <dbReference type="Rhea" id="RHEA-COMP:17342"/>
        <dbReference type="ChEBI" id="CHEBI:33019"/>
        <dbReference type="ChEBI" id="CHEBI:61557"/>
        <dbReference type="ChEBI" id="CHEBI:140395"/>
        <dbReference type="EC" id="2.7.7.6"/>
    </reaction>
</comment>
<gene>
    <name evidence="11 13" type="primary">rpoZ</name>
    <name evidence="13" type="ORF">CKF54_02175</name>
</gene>
<proteinExistence type="inferred from homology"/>
<evidence type="ECO:0000256" key="3">
    <source>
        <dbReference type="ARBA" id="ARBA00013725"/>
    </source>
</evidence>
<evidence type="ECO:0000256" key="9">
    <source>
        <dbReference type="ARBA" id="ARBA00030998"/>
    </source>
</evidence>
<comment type="subunit">
    <text evidence="11">The RNAP catalytic core consists of 2 alpha, 1 beta, 1 beta' and 1 omega subunit. When a sigma factor is associated with the core the holoenzyme is formed, which can initiate transcription.</text>
</comment>
<dbReference type="RefSeq" id="WP_119524648.1">
    <property type="nucleotide sequence ID" value="NZ_NRHC01000025.1"/>
</dbReference>
<keyword evidence="14" id="KW-1185">Reference proteome</keyword>
<name>A0A3A1YC41_9GAMM</name>
<accession>A0A3A1YC41</accession>
<evidence type="ECO:0000256" key="11">
    <source>
        <dbReference type="HAMAP-Rule" id="MF_00366"/>
    </source>
</evidence>
<evidence type="ECO:0000313" key="13">
    <source>
        <dbReference type="EMBL" id="RIY33784.1"/>
    </source>
</evidence>